<name>A0A068NXK8_FIMGI</name>
<feature type="transmembrane region" description="Helical" evidence="3">
    <location>
        <begin position="375"/>
        <end position="393"/>
    </location>
</feature>
<dbReference type="SMART" id="SM01080">
    <property type="entry name" value="CHASE2"/>
    <property type="match status" value="1"/>
</dbReference>
<protein>
    <submittedName>
        <fullName evidence="6">Adenylate/guanylate cyclase with Chase sensor</fullName>
    </submittedName>
</protein>
<evidence type="ECO:0000256" key="4">
    <source>
        <dbReference type="SAM" id="SignalP"/>
    </source>
</evidence>
<dbReference type="STRING" id="661478.OP10G_3006"/>
<dbReference type="SMART" id="SM00044">
    <property type="entry name" value="CYCc"/>
    <property type="match status" value="1"/>
</dbReference>
<feature type="signal peptide" evidence="4">
    <location>
        <begin position="1"/>
        <end position="38"/>
    </location>
</feature>
<dbReference type="EMBL" id="CP007139">
    <property type="protein sequence ID" value="AIE86374.1"/>
    <property type="molecule type" value="Genomic_DNA"/>
</dbReference>
<feature type="transmembrane region" description="Helical" evidence="3">
    <location>
        <begin position="400"/>
        <end position="420"/>
    </location>
</feature>
<dbReference type="PANTHER" id="PTHR43081">
    <property type="entry name" value="ADENYLATE CYCLASE, TERMINAL-DIFFERENTIATION SPECIFIC-RELATED"/>
    <property type="match status" value="1"/>
</dbReference>
<keyword evidence="3" id="KW-0472">Membrane</keyword>
<dbReference type="GO" id="GO:0006171">
    <property type="term" value="P:cAMP biosynthetic process"/>
    <property type="evidence" value="ECO:0007669"/>
    <property type="project" value="TreeGrafter"/>
</dbReference>
<dbReference type="InterPro" id="IPR029787">
    <property type="entry name" value="Nucleotide_cyclase"/>
</dbReference>
<gene>
    <name evidence="6" type="ORF">OP10G_3006</name>
</gene>
<dbReference type="KEGG" id="fgi:OP10G_3006"/>
<feature type="region of interest" description="Disordered" evidence="2">
    <location>
        <begin position="662"/>
        <end position="681"/>
    </location>
</feature>
<dbReference type="Pfam" id="PF05226">
    <property type="entry name" value="CHASE2"/>
    <property type="match status" value="1"/>
</dbReference>
<feature type="domain" description="Guanylate cyclase" evidence="5">
    <location>
        <begin position="482"/>
        <end position="613"/>
    </location>
</feature>
<dbReference type="Proteomes" id="UP000027982">
    <property type="component" value="Chromosome"/>
</dbReference>
<organism evidence="6 7">
    <name type="scientific">Fimbriimonas ginsengisoli Gsoil 348</name>
    <dbReference type="NCBI Taxonomy" id="661478"/>
    <lineage>
        <taxon>Bacteria</taxon>
        <taxon>Bacillati</taxon>
        <taxon>Armatimonadota</taxon>
        <taxon>Fimbriimonadia</taxon>
        <taxon>Fimbriimonadales</taxon>
        <taxon>Fimbriimonadaceae</taxon>
        <taxon>Fimbriimonas</taxon>
    </lineage>
</organism>
<evidence type="ECO:0000313" key="7">
    <source>
        <dbReference type="Proteomes" id="UP000027982"/>
    </source>
</evidence>
<keyword evidence="3" id="KW-1133">Transmembrane helix</keyword>
<accession>A0A068NXK8</accession>
<dbReference type="eggNOG" id="COG2114">
    <property type="taxonomic scope" value="Bacteria"/>
</dbReference>
<dbReference type="PANTHER" id="PTHR43081:SF1">
    <property type="entry name" value="ADENYLATE CYCLASE, TERMINAL-DIFFERENTIATION SPECIFIC"/>
    <property type="match status" value="1"/>
</dbReference>
<reference evidence="6 7" key="1">
    <citation type="journal article" date="2014" name="PLoS ONE">
        <title>The first complete genome sequence of the class fimbriimonadia in the phylum armatimonadetes.</title>
        <authorList>
            <person name="Hu Z.Y."/>
            <person name="Wang Y.Z."/>
            <person name="Im W.T."/>
            <person name="Wang S.Y."/>
            <person name="Zhao G.P."/>
            <person name="Zheng H.J."/>
            <person name="Quan Z.X."/>
        </authorList>
    </citation>
    <scope>NUCLEOTIDE SEQUENCE [LARGE SCALE GENOMIC DNA]</scope>
    <source>
        <strain evidence="6">Gsoil 348</strain>
    </source>
</reference>
<dbReference type="HOGENOM" id="CLU_403743_0_0_0"/>
<dbReference type="PROSITE" id="PS50125">
    <property type="entry name" value="GUANYLATE_CYCLASE_2"/>
    <property type="match status" value="1"/>
</dbReference>
<evidence type="ECO:0000256" key="2">
    <source>
        <dbReference type="SAM" id="MobiDB-lite"/>
    </source>
</evidence>
<dbReference type="InterPro" id="IPR001054">
    <property type="entry name" value="A/G_cyclase"/>
</dbReference>
<evidence type="ECO:0000256" key="3">
    <source>
        <dbReference type="SAM" id="Phobius"/>
    </source>
</evidence>
<keyword evidence="4" id="KW-0732">Signal</keyword>
<dbReference type="AlphaFoldDB" id="A0A068NXK8"/>
<dbReference type="InterPro" id="IPR050697">
    <property type="entry name" value="Adenylyl/Guanylyl_Cyclase_3/4"/>
</dbReference>
<sequence>MKRKVQANGEPRQFIKFGRKFFVAVALAAFAATLSAFAWPPGRFEVPPMIASAIGPVRFAEEKGYDAMMALRGPMSERLDPSIVVVGFDHADEVELKHNWAVPRRFHAQVIKNILADGAKLVVYDVLFAGPSPFGREDDLALDKVLRSTKKVVLTMRIDRDIARDRKSVEAPYHDDEDNGIDFEGHARVGLAEVTPDADDRVVRAMVPVMTVQGELIPSLPVAAYMALHNLDEKSIRVRPDAVNLGSLRIPRTGFTLTDPKDHTEIPFVKIDYPSASPLNMNSGSFSQAAGQPPDYLPGSAPSFAPGVFKDKIVFVGVTGLDLMKALGEQYPTAYTSIRGDKVGSVVRQEMPGVVLQALHFNALLQHTFVRETTFAGIWGMVFLTTLGAIAMVRRNSNLVGLLMVLGCGFLVFGFSYLSLKYSSLHVPWIVPIGLIFLSSAGVGWLESGSIKRRWAGYVSPAVLEQILQSEESIGARRYDASVMFGDIRGFTSFSEKHSPEKVVDLLNLHLEKMTTIIAKANGTIDKFLGDGILAVFGAPISFEGSAIAAVRAAWQMREAAMRPVVDAEGQSHVLATGFGITTGGFLGGDIGSKQLRNWTIIGDTVNLASRLQGVTGEPDVIIDEPTYDLVRRHVRVESLGAVTLKGKSQPVPCFKVVEWSETPFEDPSEDRPARDSVATK</sequence>
<dbReference type="InterPro" id="IPR007890">
    <property type="entry name" value="CHASE2"/>
</dbReference>
<keyword evidence="3" id="KW-0812">Transmembrane</keyword>
<evidence type="ECO:0000259" key="5">
    <source>
        <dbReference type="PROSITE" id="PS50125"/>
    </source>
</evidence>
<dbReference type="RefSeq" id="WP_025229655.1">
    <property type="nucleotide sequence ID" value="NZ_CP007139.1"/>
</dbReference>
<dbReference type="Gene3D" id="3.30.70.1230">
    <property type="entry name" value="Nucleotide cyclase"/>
    <property type="match status" value="1"/>
</dbReference>
<dbReference type="GO" id="GO:0004016">
    <property type="term" value="F:adenylate cyclase activity"/>
    <property type="evidence" value="ECO:0007669"/>
    <property type="project" value="UniProtKB-ARBA"/>
</dbReference>
<proteinExistence type="inferred from homology"/>
<feature type="chain" id="PRO_5001654329" evidence="4">
    <location>
        <begin position="39"/>
        <end position="681"/>
    </location>
</feature>
<dbReference type="OrthoDB" id="1522078at2"/>
<evidence type="ECO:0000256" key="1">
    <source>
        <dbReference type="ARBA" id="ARBA00005381"/>
    </source>
</evidence>
<comment type="similarity">
    <text evidence="1">Belongs to the adenylyl cyclase class-3 family.</text>
</comment>
<dbReference type="CDD" id="cd07302">
    <property type="entry name" value="CHD"/>
    <property type="match status" value="1"/>
</dbReference>
<dbReference type="GO" id="GO:0035556">
    <property type="term" value="P:intracellular signal transduction"/>
    <property type="evidence" value="ECO:0007669"/>
    <property type="project" value="InterPro"/>
</dbReference>
<evidence type="ECO:0000313" key="6">
    <source>
        <dbReference type="EMBL" id="AIE86374.1"/>
    </source>
</evidence>
<feature type="transmembrane region" description="Helical" evidence="3">
    <location>
        <begin position="426"/>
        <end position="446"/>
    </location>
</feature>
<dbReference type="SUPFAM" id="SSF55073">
    <property type="entry name" value="Nucleotide cyclase"/>
    <property type="match status" value="1"/>
</dbReference>
<dbReference type="Pfam" id="PF00211">
    <property type="entry name" value="Guanylate_cyc"/>
    <property type="match status" value="1"/>
</dbReference>
<keyword evidence="7" id="KW-1185">Reference proteome</keyword>